<dbReference type="Gene3D" id="1.20.120.450">
    <property type="entry name" value="dinb family like domain"/>
    <property type="match status" value="1"/>
</dbReference>
<organism evidence="4 5">
    <name type="scientific">Granulicella sibirica</name>
    <dbReference type="NCBI Taxonomy" id="2479048"/>
    <lineage>
        <taxon>Bacteria</taxon>
        <taxon>Pseudomonadati</taxon>
        <taxon>Acidobacteriota</taxon>
        <taxon>Terriglobia</taxon>
        <taxon>Terriglobales</taxon>
        <taxon>Acidobacteriaceae</taxon>
        <taxon>Granulicella</taxon>
    </lineage>
</organism>
<sequence length="167" mass="18532">MPFSTLLTAELASEFKNTRKILERLPDSQGEFRPHDKSMPLGKLAGHVAQLPSFMSIILTTPAYDFGKTKSPSLVFESAGQIAAAFDELATKAQSDLAGTSDEAFEEIWKLTYNDQPIFSGTRFHAYRLMGINHMIHHRAQLGVYLRLLNQPVPGLYGPSADDKMGF</sequence>
<evidence type="ECO:0000256" key="1">
    <source>
        <dbReference type="ARBA" id="ARBA00008635"/>
    </source>
</evidence>
<proteinExistence type="inferred from homology"/>
<keyword evidence="5" id="KW-1185">Reference proteome</keyword>
<dbReference type="GO" id="GO:0046872">
    <property type="term" value="F:metal ion binding"/>
    <property type="evidence" value="ECO:0007669"/>
    <property type="project" value="UniProtKB-KW"/>
</dbReference>
<dbReference type="InterPro" id="IPR007837">
    <property type="entry name" value="DinB"/>
</dbReference>
<dbReference type="InterPro" id="IPR034660">
    <property type="entry name" value="DinB/YfiT-like"/>
</dbReference>
<feature type="binding site" evidence="3">
    <location>
        <position position="134"/>
    </location>
    <ligand>
        <name>a divalent metal cation</name>
        <dbReference type="ChEBI" id="CHEBI:60240"/>
    </ligand>
</feature>
<accession>A0A4V1L5G7</accession>
<evidence type="ECO:0000313" key="5">
    <source>
        <dbReference type="Proteomes" id="UP000289437"/>
    </source>
</evidence>
<dbReference type="Pfam" id="PF05163">
    <property type="entry name" value="DinB"/>
    <property type="match status" value="1"/>
</dbReference>
<comment type="similarity">
    <text evidence="1">Belongs to the DinB family.</text>
</comment>
<dbReference type="AlphaFoldDB" id="A0A4V1L5G7"/>
<dbReference type="EMBL" id="RDSM01000002">
    <property type="protein sequence ID" value="RXH55704.1"/>
    <property type="molecule type" value="Genomic_DNA"/>
</dbReference>
<name>A0A4V1L5G7_9BACT</name>
<reference evidence="5" key="2">
    <citation type="submission" date="2019-02" db="EMBL/GenBank/DDBJ databases">
        <title>Granulicella sibirica sp. nov., a psychrotolerant acidobacterium isolated from an organic soil layer in forested tundra, West Siberia.</title>
        <authorList>
            <person name="Oshkin I.Y."/>
            <person name="Kulichevskaya I.S."/>
            <person name="Rijpstra W.I.C."/>
            <person name="Sinninghe Damste J.S."/>
            <person name="Rakitin A.L."/>
            <person name="Ravin N.V."/>
            <person name="Dedysh S.N."/>
        </authorList>
    </citation>
    <scope>NUCLEOTIDE SEQUENCE [LARGE SCALE GENOMIC DNA]</scope>
    <source>
        <strain evidence="5">AF10</strain>
    </source>
</reference>
<protein>
    <recommendedName>
        <fullName evidence="6">DinB family protein</fullName>
    </recommendedName>
</protein>
<gene>
    <name evidence="4" type="ORF">GRAN_2561</name>
</gene>
<dbReference type="SUPFAM" id="SSF109854">
    <property type="entry name" value="DinB/YfiT-like putative metalloenzymes"/>
    <property type="match status" value="1"/>
</dbReference>
<keyword evidence="2 3" id="KW-0479">Metal-binding</keyword>
<feature type="binding site" evidence="3">
    <location>
        <position position="47"/>
    </location>
    <ligand>
        <name>a divalent metal cation</name>
        <dbReference type="ChEBI" id="CHEBI:60240"/>
    </ligand>
</feature>
<reference evidence="4 5" key="1">
    <citation type="submission" date="2018-11" db="EMBL/GenBank/DDBJ databases">
        <authorList>
            <person name="Mardanov A.V."/>
            <person name="Ravin N.V."/>
            <person name="Dedysh S.N."/>
        </authorList>
    </citation>
    <scope>NUCLEOTIDE SEQUENCE [LARGE SCALE GENOMIC DNA]</scope>
    <source>
        <strain evidence="4 5">AF10</strain>
    </source>
</reference>
<evidence type="ECO:0008006" key="6">
    <source>
        <dbReference type="Google" id="ProtNLM"/>
    </source>
</evidence>
<feature type="binding site" evidence="3">
    <location>
        <position position="138"/>
    </location>
    <ligand>
        <name>a divalent metal cation</name>
        <dbReference type="ChEBI" id="CHEBI:60240"/>
    </ligand>
</feature>
<dbReference type="OrthoDB" id="119432at2"/>
<comment type="caution">
    <text evidence="4">The sequence shown here is derived from an EMBL/GenBank/DDBJ whole genome shotgun (WGS) entry which is preliminary data.</text>
</comment>
<evidence type="ECO:0000256" key="2">
    <source>
        <dbReference type="ARBA" id="ARBA00022723"/>
    </source>
</evidence>
<dbReference type="RefSeq" id="WP_128913307.1">
    <property type="nucleotide sequence ID" value="NZ_RDSM01000002.1"/>
</dbReference>
<dbReference type="Proteomes" id="UP000289437">
    <property type="component" value="Unassembled WGS sequence"/>
</dbReference>
<evidence type="ECO:0000256" key="3">
    <source>
        <dbReference type="PIRSR" id="PIRSR607837-1"/>
    </source>
</evidence>
<evidence type="ECO:0000313" key="4">
    <source>
        <dbReference type="EMBL" id="RXH55704.1"/>
    </source>
</evidence>